<dbReference type="STRING" id="927664.SAMN05421780_10132"/>
<evidence type="ECO:0000313" key="4">
    <source>
        <dbReference type="Proteomes" id="UP000199514"/>
    </source>
</evidence>
<protein>
    <submittedName>
        <fullName evidence="3">Glycosyl transferases group 1</fullName>
    </submittedName>
</protein>
<sequence length="353" mass="40161">MLYFCVNQASFVKKDVAIFAQKYDVKVCDFYHTNKKYTPILFLKQFWFLLVNIWGTKIVVCQFAGYHSFMPTLVARLFNIPSLIVAGGMDCVSFPSLRYGNFHKQLLGAFTRMSFYLCTHISPVHESLLKRNDTYYGDDNFKQGILHYCPNIRAQIKTIYNGYDAAAWPKPHQNRKPNSFITVAATLDNPVRMILKGADMVFDVARLLPDYSFTVIGFMGNRKPDWPANVTVLPFTPADELARLFGEHEFYLQLSISEGFPNALSEAMLCGCIPIVSEVASMSFIVGDAGFVLTQRNVSMLKVLLEDAVRQDKVFLSKAVRNRIEQNFPISKRVKGLLDLTEEMLHPNKEKTA</sequence>
<dbReference type="Proteomes" id="UP000199514">
    <property type="component" value="Unassembled WGS sequence"/>
</dbReference>
<reference evidence="3 4" key="1">
    <citation type="submission" date="2016-10" db="EMBL/GenBank/DDBJ databases">
        <authorList>
            <person name="de Groot N.N."/>
        </authorList>
    </citation>
    <scope>NUCLEOTIDE SEQUENCE [LARGE SCALE GENOMIC DNA]</scope>
    <source>
        <strain evidence="3 4">DSM 6793</strain>
    </source>
</reference>
<dbReference type="AlphaFoldDB" id="A0A1I1D9E1"/>
<evidence type="ECO:0000259" key="2">
    <source>
        <dbReference type="Pfam" id="PF00534"/>
    </source>
</evidence>
<name>A0A1I1D9E1_9BACT</name>
<dbReference type="PANTHER" id="PTHR46401">
    <property type="entry name" value="GLYCOSYLTRANSFERASE WBBK-RELATED"/>
    <property type="match status" value="1"/>
</dbReference>
<evidence type="ECO:0000256" key="1">
    <source>
        <dbReference type="ARBA" id="ARBA00022679"/>
    </source>
</evidence>
<evidence type="ECO:0000313" key="3">
    <source>
        <dbReference type="EMBL" id="SFB70982.1"/>
    </source>
</evidence>
<dbReference type="GO" id="GO:0016757">
    <property type="term" value="F:glycosyltransferase activity"/>
    <property type="evidence" value="ECO:0007669"/>
    <property type="project" value="InterPro"/>
</dbReference>
<dbReference type="CDD" id="cd03801">
    <property type="entry name" value="GT4_PimA-like"/>
    <property type="match status" value="1"/>
</dbReference>
<accession>A0A1I1D9E1</accession>
<gene>
    <name evidence="3" type="ORF">SAMN05421780_10132</name>
</gene>
<dbReference type="EMBL" id="FOLE01000001">
    <property type="protein sequence ID" value="SFB70982.1"/>
    <property type="molecule type" value="Genomic_DNA"/>
</dbReference>
<keyword evidence="4" id="KW-1185">Reference proteome</keyword>
<dbReference type="InterPro" id="IPR001296">
    <property type="entry name" value="Glyco_trans_1"/>
</dbReference>
<dbReference type="SUPFAM" id="SSF53756">
    <property type="entry name" value="UDP-Glycosyltransferase/glycogen phosphorylase"/>
    <property type="match status" value="1"/>
</dbReference>
<feature type="domain" description="Glycosyl transferase family 1" evidence="2">
    <location>
        <begin position="227"/>
        <end position="312"/>
    </location>
</feature>
<keyword evidence="1 3" id="KW-0808">Transferase</keyword>
<dbReference type="PANTHER" id="PTHR46401:SF2">
    <property type="entry name" value="GLYCOSYLTRANSFERASE WBBK-RELATED"/>
    <property type="match status" value="1"/>
</dbReference>
<dbReference type="GO" id="GO:0009103">
    <property type="term" value="P:lipopolysaccharide biosynthetic process"/>
    <property type="evidence" value="ECO:0007669"/>
    <property type="project" value="TreeGrafter"/>
</dbReference>
<proteinExistence type="predicted"/>
<organism evidence="3 4">
    <name type="scientific">Flexibacter flexilis DSM 6793</name>
    <dbReference type="NCBI Taxonomy" id="927664"/>
    <lineage>
        <taxon>Bacteria</taxon>
        <taxon>Pseudomonadati</taxon>
        <taxon>Bacteroidota</taxon>
        <taxon>Cytophagia</taxon>
        <taxon>Cytophagales</taxon>
        <taxon>Flexibacteraceae</taxon>
        <taxon>Flexibacter</taxon>
    </lineage>
</organism>
<dbReference type="Gene3D" id="3.40.50.2000">
    <property type="entry name" value="Glycogen Phosphorylase B"/>
    <property type="match status" value="1"/>
</dbReference>
<dbReference type="Pfam" id="PF00534">
    <property type="entry name" value="Glycos_transf_1"/>
    <property type="match status" value="1"/>
</dbReference>